<proteinExistence type="predicted"/>
<dbReference type="OrthoDB" id="556832at2759"/>
<organism evidence="2 3">
    <name type="scientific">Chlamydomonas schloesseri</name>
    <dbReference type="NCBI Taxonomy" id="2026947"/>
    <lineage>
        <taxon>Eukaryota</taxon>
        <taxon>Viridiplantae</taxon>
        <taxon>Chlorophyta</taxon>
        <taxon>core chlorophytes</taxon>
        <taxon>Chlorophyceae</taxon>
        <taxon>CS clade</taxon>
        <taxon>Chlamydomonadales</taxon>
        <taxon>Chlamydomonadaceae</taxon>
        <taxon>Chlamydomonas</taxon>
    </lineage>
</organism>
<keyword evidence="3" id="KW-1185">Reference proteome</keyword>
<reference evidence="2" key="1">
    <citation type="journal article" date="2020" name="bioRxiv">
        <title>Comparative genomics of Chlamydomonas.</title>
        <authorList>
            <person name="Craig R.J."/>
            <person name="Hasan A.R."/>
            <person name="Ness R.W."/>
            <person name="Keightley P.D."/>
        </authorList>
    </citation>
    <scope>NUCLEOTIDE SEQUENCE</scope>
    <source>
        <strain evidence="2">CCAP 11/173</strain>
    </source>
</reference>
<gene>
    <name evidence="2" type="ORF">HYH02_013518</name>
</gene>
<evidence type="ECO:0000256" key="1">
    <source>
        <dbReference type="SAM" id="MobiDB-lite"/>
    </source>
</evidence>
<dbReference type="Proteomes" id="UP000613740">
    <property type="component" value="Unassembled WGS sequence"/>
</dbReference>
<accession>A0A835T3M2</accession>
<protein>
    <submittedName>
        <fullName evidence="2">Uncharacterized protein</fullName>
    </submittedName>
</protein>
<evidence type="ECO:0000313" key="3">
    <source>
        <dbReference type="Proteomes" id="UP000613740"/>
    </source>
</evidence>
<comment type="caution">
    <text evidence="2">The sequence shown here is derived from an EMBL/GenBank/DDBJ whole genome shotgun (WGS) entry which is preliminary data.</text>
</comment>
<sequence length="318" mass="35567">MMKSRNRAQFLRVLVLVGAAVSTGHLWVAQGEPDSSSLLSSAIQTPSWASKLCAYGTLPGTWLESPQRPEDKPPPANHPQLLDKPGSEVGGRYRLLPNRGQCQLQNRLKQYLFPSPEHPEISLGRPLRVLSLGDSVDGQTEENICWMDALHDGRNSTTYVDADGRDYYTTLTPECTQQQQQQQQPGGARLSCLTQPTHTKTNLCITSRVHMYQRVVISLQPTFNETLFGDEWGFRGLPALVNETRDFVLRNSGAEDMDMVILGVHFWELAHLVDDTRPVEGIDGTTVPLPLSYLEAHMRRYSDFIALVRRAFPTVGGR</sequence>
<feature type="region of interest" description="Disordered" evidence="1">
    <location>
        <begin position="63"/>
        <end position="88"/>
    </location>
</feature>
<dbReference type="AlphaFoldDB" id="A0A835T3M2"/>
<name>A0A835T3M2_9CHLO</name>
<evidence type="ECO:0000313" key="2">
    <source>
        <dbReference type="EMBL" id="KAG2430986.1"/>
    </source>
</evidence>
<dbReference type="EMBL" id="JAEHOD010000076">
    <property type="protein sequence ID" value="KAG2430986.1"/>
    <property type="molecule type" value="Genomic_DNA"/>
</dbReference>